<reference evidence="4 5" key="1">
    <citation type="journal article" date="2019" name="PLoS ONE">
        <title>Comparative genome analysis indicates high evolutionary potential of pathogenicity genes in Colletotrichum tanaceti.</title>
        <authorList>
            <person name="Lelwala R.V."/>
            <person name="Korhonen P.K."/>
            <person name="Young N.D."/>
            <person name="Scott J.B."/>
            <person name="Ades P.A."/>
            <person name="Gasser R.B."/>
            <person name="Taylor P.W.J."/>
        </authorList>
    </citation>
    <scope>NUCLEOTIDE SEQUENCE [LARGE SCALE GENOMIC DNA]</scope>
    <source>
        <strain evidence="4">BRIP57314</strain>
    </source>
</reference>
<keyword evidence="5" id="KW-1185">Reference proteome</keyword>
<protein>
    <submittedName>
        <fullName evidence="4">Uncharacterized protein</fullName>
    </submittedName>
</protein>
<dbReference type="AlphaFoldDB" id="A0A4U6XCU0"/>
<gene>
    <name evidence="4" type="ORF">CTA1_11311</name>
</gene>
<proteinExistence type="predicted"/>
<dbReference type="Proteomes" id="UP000310108">
    <property type="component" value="Unassembled WGS sequence"/>
</dbReference>
<dbReference type="InterPro" id="IPR055528">
    <property type="entry name" value="DUF7102"/>
</dbReference>
<feature type="domain" description="SAM-like" evidence="3">
    <location>
        <begin position="883"/>
        <end position="953"/>
    </location>
</feature>
<feature type="region of interest" description="Disordered" evidence="1">
    <location>
        <begin position="584"/>
        <end position="604"/>
    </location>
</feature>
<evidence type="ECO:0000256" key="1">
    <source>
        <dbReference type="SAM" id="MobiDB-lite"/>
    </source>
</evidence>
<evidence type="ECO:0000259" key="2">
    <source>
        <dbReference type="Pfam" id="PF23394"/>
    </source>
</evidence>
<dbReference type="Pfam" id="PF23394">
    <property type="entry name" value="DUF7102"/>
    <property type="match status" value="1"/>
</dbReference>
<name>A0A4U6XCU0_9PEZI</name>
<sequence>MPSASRRRRVSGSGPTSGWKGLGAIPSSGYLGCLLYHARPEHTMTAENPEPAGYALLHGLFADSETYFMELRHSIVELSQRPECTSSTANLGDPPGIQPLVIPEPVFPSESDYHSTAAEEVLEGVMKVHNQQRVFQLALESTFSGIRFSRAVRKLEVPFLKSDPRHDLKVLARTLAETRLHDFFCQPNTLPFEPVDDQKDEGLGLPSSAIHFHGQLTRGAEPDELDFCEEDILYVAESLYDDWADNDLEKLIDQEVGCATKRVRAMTPPLIAPALNDSDEEEVFVPSAEVCEIDPLSSPSSLLGEDLEQAQNQLHDEHDDDQIQDASTSDIVGVHSDTPSFEIFTPKNSRENLIMKVPILPMSDDEMSRSQKEEVFQGLVERVSGLSGFNPGSPNEEVPIDEGESSFDEQFNLLIKDKADDMTNRLEQEQIEVVDAIARMRPPVLDFSTPTPDWQGVAQDPSAMFAWIRHNHGQQYESSRWPRNPQEQRDLRWIPFPVSLAHTSVRESVGDTRVVQELLGSSGSLALPTSADYVRHRRRLKALSEDDDEELPLPCEDDHQHKQLGLLGQEDSFMDLIRKRKTAHVAEGEPSSLISPTEGVKSRRTAKQMNVTKILGDGLLLGENDANATQRLLSNYMDLRAAKRHKPSSAPLTNTSVTTCQHVPKQTPQNTREHHSHQPERRIVLADAPCPPVDGLEEPPRIVISVTLPRCIISALKAKIPGIDLVDRDFSRHNTWAWSPGSTRRVEVDSPLSYEADIIPSPATGIIITTILKIRQKPLPGSRAQLSQIRQRLVRVAPLYERLIVLVSEGNLAGEHANPLDGADAEAYASFVAFASSLGSRGGCSIRAIYVAGGNQTLAGWTCALIATHVKEAASNVQQILMPEETEWEVFLRRAGLNMYAAQVALAVVKGTYPEDGQDRTLVRFLGMSSAERADMLQEFLGGRDLADRVSARLG</sequence>
<dbReference type="Pfam" id="PF23395">
    <property type="entry name" value="SAM_6"/>
    <property type="match status" value="1"/>
</dbReference>
<accession>A0A4U6XCU0</accession>
<evidence type="ECO:0000313" key="4">
    <source>
        <dbReference type="EMBL" id="TKW53415.1"/>
    </source>
</evidence>
<evidence type="ECO:0000313" key="5">
    <source>
        <dbReference type="Proteomes" id="UP000310108"/>
    </source>
</evidence>
<evidence type="ECO:0000259" key="3">
    <source>
        <dbReference type="Pfam" id="PF23395"/>
    </source>
</evidence>
<feature type="domain" description="DUF7102" evidence="2">
    <location>
        <begin position="701"/>
        <end position="871"/>
    </location>
</feature>
<dbReference type="EMBL" id="PJEX01000187">
    <property type="protein sequence ID" value="TKW53415.1"/>
    <property type="molecule type" value="Genomic_DNA"/>
</dbReference>
<dbReference type="InterPro" id="IPR057559">
    <property type="entry name" value="SAM_6"/>
</dbReference>
<comment type="caution">
    <text evidence="4">The sequence shown here is derived from an EMBL/GenBank/DDBJ whole genome shotgun (WGS) entry which is preliminary data.</text>
</comment>
<organism evidence="4 5">
    <name type="scientific">Colletotrichum tanaceti</name>
    <dbReference type="NCBI Taxonomy" id="1306861"/>
    <lineage>
        <taxon>Eukaryota</taxon>
        <taxon>Fungi</taxon>
        <taxon>Dikarya</taxon>
        <taxon>Ascomycota</taxon>
        <taxon>Pezizomycotina</taxon>
        <taxon>Sordariomycetes</taxon>
        <taxon>Hypocreomycetidae</taxon>
        <taxon>Glomerellales</taxon>
        <taxon>Glomerellaceae</taxon>
        <taxon>Colletotrichum</taxon>
        <taxon>Colletotrichum destructivum species complex</taxon>
    </lineage>
</organism>